<sequence length="579" mass="61369">MAIVATTTVAIGVAADPDPVEAAPIEIVRGNDGPLGAISVIGDSVMVGSLAFGPDLPTRLAEQGWGPIRARAGEGYSTGYFGVGTTFRASYWIDLWKSQGWDPDAVVVNFGANDAGLCQYRNETIDQCSYNAIKHLVDTIGPGKRIWWPKITRFPYNRVSMDAWNNALDRMASEHPDFHTWDWPSVMYATGNYSSDHTHLSPTGYRNRSLWMAEEITASLGRATDVGLAAPIPTSTGGVSEMVPIGPERVLDTRTDPPGRLSAGQTIEVDVSDVVPSDATAVAAYVTAAGVAGPGHLGANACTAGIESSSFTNYSTGDRGAVTITPLTDDKTFCVYSHAAADVIVDVQAAFVDDGLRFTPLPELERLIDTRDTTANRRLELPVPDGAEAVAVNITAVMGSAPGHVTAHPCLDPIPNTATLNYLPGEVIASSAYIPVSDEGTICLDSFSLVDLVVDLTGTFSESGRLAFQPATPTRMLDTRDATGGWYPIHGLEQTLEVTVAPMGAQAVTGTITLVAPMRNSHLQAWSCGDRPTNSNVNALQGRTLANFVTTGTTSDGTLCLFAINAGQTVFDTTGWWVE</sequence>
<dbReference type="CDD" id="cd00229">
    <property type="entry name" value="SGNH_hydrolase"/>
    <property type="match status" value="1"/>
</dbReference>
<evidence type="ECO:0000313" key="3">
    <source>
        <dbReference type="Proteomes" id="UP000294558"/>
    </source>
</evidence>
<dbReference type="InterPro" id="IPR036514">
    <property type="entry name" value="SGNH_hydro_sf"/>
</dbReference>
<accession>A0A4R7I1G9</accession>
<gene>
    <name evidence="2" type="ORF">BDK89_2883</name>
</gene>
<feature type="domain" description="SGNH hydrolase-type esterase" evidence="1">
    <location>
        <begin position="40"/>
        <end position="206"/>
    </location>
</feature>
<dbReference type="InterPro" id="IPR013830">
    <property type="entry name" value="SGNH_hydro"/>
</dbReference>
<dbReference type="Proteomes" id="UP000294558">
    <property type="component" value="Unassembled WGS sequence"/>
</dbReference>
<organism evidence="2 3">
    <name type="scientific">Ilumatobacter fluminis</name>
    <dbReference type="NCBI Taxonomy" id="467091"/>
    <lineage>
        <taxon>Bacteria</taxon>
        <taxon>Bacillati</taxon>
        <taxon>Actinomycetota</taxon>
        <taxon>Acidimicrobiia</taxon>
        <taxon>Acidimicrobiales</taxon>
        <taxon>Ilumatobacteraceae</taxon>
        <taxon>Ilumatobacter</taxon>
    </lineage>
</organism>
<keyword evidence="3" id="KW-1185">Reference proteome</keyword>
<reference evidence="2 3" key="1">
    <citation type="submission" date="2019-03" db="EMBL/GenBank/DDBJ databases">
        <title>Sequencing the genomes of 1000 actinobacteria strains.</title>
        <authorList>
            <person name="Klenk H.-P."/>
        </authorList>
    </citation>
    <scope>NUCLEOTIDE SEQUENCE [LARGE SCALE GENOMIC DNA]</scope>
    <source>
        <strain evidence="2 3">DSM 18936</strain>
    </source>
</reference>
<dbReference type="EMBL" id="SOAU01000001">
    <property type="protein sequence ID" value="TDT17275.1"/>
    <property type="molecule type" value="Genomic_DNA"/>
</dbReference>
<proteinExistence type="predicted"/>
<dbReference type="SUPFAM" id="SSF52266">
    <property type="entry name" value="SGNH hydrolase"/>
    <property type="match status" value="1"/>
</dbReference>
<evidence type="ECO:0000259" key="1">
    <source>
        <dbReference type="Pfam" id="PF13472"/>
    </source>
</evidence>
<protein>
    <submittedName>
        <fullName evidence="2">Lysophospholipase L1-like esterase</fullName>
    </submittedName>
</protein>
<evidence type="ECO:0000313" key="2">
    <source>
        <dbReference type="EMBL" id="TDT17275.1"/>
    </source>
</evidence>
<dbReference type="Gene3D" id="3.40.50.1110">
    <property type="entry name" value="SGNH hydrolase"/>
    <property type="match status" value="1"/>
</dbReference>
<dbReference type="AlphaFoldDB" id="A0A4R7I1G9"/>
<comment type="caution">
    <text evidence="2">The sequence shown here is derived from an EMBL/GenBank/DDBJ whole genome shotgun (WGS) entry which is preliminary data.</text>
</comment>
<name>A0A4R7I1G9_9ACTN</name>
<dbReference type="Pfam" id="PF13472">
    <property type="entry name" value="Lipase_GDSL_2"/>
    <property type="match status" value="1"/>
</dbReference>